<dbReference type="EMBL" id="BPQQ01000002">
    <property type="protein sequence ID" value="GJD98314.1"/>
    <property type="molecule type" value="Genomic_DNA"/>
</dbReference>
<evidence type="ECO:0000313" key="2">
    <source>
        <dbReference type="Proteomes" id="UP001055153"/>
    </source>
</evidence>
<comment type="caution">
    <text evidence="1">The sequence shown here is derived from an EMBL/GenBank/DDBJ whole genome shotgun (WGS) entry which is preliminary data.</text>
</comment>
<accession>A0ABQ4S763</accession>
<reference evidence="1" key="1">
    <citation type="journal article" date="2021" name="Front. Microbiol.">
        <title>Comprehensive Comparative Genomics and Phenotyping of Methylobacterium Species.</title>
        <authorList>
            <person name="Alessa O."/>
            <person name="Ogura Y."/>
            <person name="Fujitani Y."/>
            <person name="Takami H."/>
            <person name="Hayashi T."/>
            <person name="Sahin N."/>
            <person name="Tani A."/>
        </authorList>
    </citation>
    <scope>NUCLEOTIDE SEQUENCE</scope>
    <source>
        <strain evidence="1">DSM 17168</strain>
    </source>
</reference>
<sequence>MGQSRFRAGDAFSSVQDTESLVAHLRRLVQHRAYDRSLIVSEVLRRLLAPGIGGPPSPDDLRARLAAACSDPKLRDYITRNVALELDAAHARSVERARG</sequence>
<name>A0ABQ4S763_9HYPH</name>
<reference evidence="1" key="2">
    <citation type="submission" date="2021-08" db="EMBL/GenBank/DDBJ databases">
        <authorList>
            <person name="Tani A."/>
            <person name="Ola A."/>
            <person name="Ogura Y."/>
            <person name="Katsura K."/>
            <person name="Hayashi T."/>
        </authorList>
    </citation>
    <scope>NUCLEOTIDE SEQUENCE</scope>
    <source>
        <strain evidence="1">DSM 17168</strain>
    </source>
</reference>
<protein>
    <submittedName>
        <fullName evidence="1">Uncharacterized protein</fullName>
    </submittedName>
</protein>
<dbReference type="Proteomes" id="UP001055153">
    <property type="component" value="Unassembled WGS sequence"/>
</dbReference>
<proteinExistence type="predicted"/>
<organism evidence="1 2">
    <name type="scientific">Methylobacterium isbiliense</name>
    <dbReference type="NCBI Taxonomy" id="315478"/>
    <lineage>
        <taxon>Bacteria</taxon>
        <taxon>Pseudomonadati</taxon>
        <taxon>Pseudomonadota</taxon>
        <taxon>Alphaproteobacteria</taxon>
        <taxon>Hyphomicrobiales</taxon>
        <taxon>Methylobacteriaceae</taxon>
        <taxon>Methylobacterium</taxon>
    </lineage>
</organism>
<dbReference type="RefSeq" id="WP_238233267.1">
    <property type="nucleotide sequence ID" value="NZ_BPQQ01000002.1"/>
</dbReference>
<evidence type="ECO:0000313" key="1">
    <source>
        <dbReference type="EMBL" id="GJD98314.1"/>
    </source>
</evidence>
<gene>
    <name evidence="1" type="ORF">GMJLKIPL_0221</name>
</gene>
<keyword evidence="2" id="KW-1185">Reference proteome</keyword>